<keyword evidence="5 11" id="KW-0548">Nucleotidyltransferase</keyword>
<evidence type="ECO:0000256" key="4">
    <source>
        <dbReference type="ARBA" id="ARBA00022679"/>
    </source>
</evidence>
<dbReference type="GO" id="GO:0006302">
    <property type="term" value="P:double-strand break repair"/>
    <property type="evidence" value="ECO:0007669"/>
    <property type="project" value="TreeGrafter"/>
</dbReference>
<dbReference type="Gene3D" id="1.20.1060.10">
    <property type="entry name" value="Taq DNA Polymerase, Chain T, domain 4"/>
    <property type="match status" value="1"/>
</dbReference>
<dbReference type="Gene3D" id="3.30.70.370">
    <property type="match status" value="1"/>
</dbReference>
<keyword evidence="8" id="KW-0238">DNA-binding</keyword>
<comment type="similarity">
    <text evidence="1">Belongs to the DNA polymerase type-A family.</text>
</comment>
<dbReference type="STRING" id="641524.ADICYQ_5060"/>
<dbReference type="EMBL" id="ATNM01000172">
    <property type="protein sequence ID" value="EPR65915.1"/>
    <property type="molecule type" value="Genomic_DNA"/>
</dbReference>
<reference evidence="11 12" key="1">
    <citation type="journal article" date="2013" name="Genome Announc.">
        <title>Draft Genome Sequence of Cyclobacterium qasimii Strain M12-11BT, Isolated from Arctic Marine Sediment.</title>
        <authorList>
            <person name="Shivaji S."/>
            <person name="Ara S."/>
            <person name="Singh A."/>
            <person name="Kumar Pinnaka A."/>
        </authorList>
    </citation>
    <scope>NUCLEOTIDE SEQUENCE [LARGE SCALE GENOMIC DNA]</scope>
    <source>
        <strain evidence="11 12">M12-11B</strain>
    </source>
</reference>
<dbReference type="InterPro" id="IPR002298">
    <property type="entry name" value="DNA_polymerase_A"/>
</dbReference>
<protein>
    <recommendedName>
        <fullName evidence="3">DNA polymerase I</fullName>
        <ecNumber evidence="2">2.7.7.7</ecNumber>
    </recommendedName>
</protein>
<dbReference type="GO" id="GO:0003677">
    <property type="term" value="F:DNA binding"/>
    <property type="evidence" value="ECO:0007669"/>
    <property type="project" value="UniProtKB-KW"/>
</dbReference>
<dbReference type="Proteomes" id="UP000014974">
    <property type="component" value="Unassembled WGS sequence"/>
</dbReference>
<evidence type="ECO:0000313" key="11">
    <source>
        <dbReference type="EMBL" id="EPR65915.1"/>
    </source>
</evidence>
<evidence type="ECO:0000256" key="9">
    <source>
        <dbReference type="ARBA" id="ARBA00049244"/>
    </source>
</evidence>
<dbReference type="CDD" id="cd08637">
    <property type="entry name" value="DNA_pol_A_pol_I_C"/>
    <property type="match status" value="1"/>
</dbReference>
<organism evidence="11 12">
    <name type="scientific">Cyclobacterium qasimii M12-11B</name>
    <dbReference type="NCBI Taxonomy" id="641524"/>
    <lineage>
        <taxon>Bacteria</taxon>
        <taxon>Pseudomonadati</taxon>
        <taxon>Bacteroidota</taxon>
        <taxon>Cytophagia</taxon>
        <taxon>Cytophagales</taxon>
        <taxon>Cyclobacteriaceae</taxon>
        <taxon>Cyclobacterium</taxon>
    </lineage>
</organism>
<dbReference type="GO" id="GO:0006261">
    <property type="term" value="P:DNA-templated DNA replication"/>
    <property type="evidence" value="ECO:0007669"/>
    <property type="project" value="InterPro"/>
</dbReference>
<dbReference type="PANTHER" id="PTHR10133">
    <property type="entry name" value="DNA POLYMERASE I"/>
    <property type="match status" value="1"/>
</dbReference>
<dbReference type="InterPro" id="IPR001098">
    <property type="entry name" value="DNA-dir_DNA_pol_A_palm_dom"/>
</dbReference>
<comment type="caution">
    <text evidence="11">The sequence shown here is derived from an EMBL/GenBank/DDBJ whole genome shotgun (WGS) entry which is preliminary data.</text>
</comment>
<name>S7V6P1_9BACT</name>
<dbReference type="Pfam" id="PF00476">
    <property type="entry name" value="DNA_pol_A"/>
    <property type="match status" value="1"/>
</dbReference>
<evidence type="ECO:0000256" key="8">
    <source>
        <dbReference type="ARBA" id="ARBA00023125"/>
    </source>
</evidence>
<evidence type="ECO:0000256" key="5">
    <source>
        <dbReference type="ARBA" id="ARBA00022695"/>
    </source>
</evidence>
<keyword evidence="4 11" id="KW-0808">Transferase</keyword>
<evidence type="ECO:0000256" key="7">
    <source>
        <dbReference type="ARBA" id="ARBA00022932"/>
    </source>
</evidence>
<dbReference type="eggNOG" id="COG0749">
    <property type="taxonomic scope" value="Bacteria"/>
</dbReference>
<dbReference type="PRINTS" id="PR00868">
    <property type="entry name" value="DNAPOLI"/>
</dbReference>
<dbReference type="SMART" id="SM00482">
    <property type="entry name" value="POLAc"/>
    <property type="match status" value="1"/>
</dbReference>
<dbReference type="PANTHER" id="PTHR10133:SF27">
    <property type="entry name" value="DNA POLYMERASE NU"/>
    <property type="match status" value="1"/>
</dbReference>
<sequence>MKLKSTYVDALPALINPKTGRIHTTYNQFVAATGRLSSNNPNLQNIPIRTARGREIRKAFVPRDENHSILAADYSQIELRIMAAFSQDESMIEAFKQGRDIHATTAAKIFQVPLEEVTGDMRRKAKTANFGIIYGISAFGLSQRLKIPRGEAKEIIDAYFKEFPAVKDYMDQCIEKARKNEYVETILGRRRYLRDINSRNATMRGFAERNAINAPIQGSAADMIKLAMIHVQDWMIKENLKSKMILQVHDELVFDAHKDEVELLKKEIPLLMANAIKIAVPLEVEVGVGKDWLEAH</sequence>
<dbReference type="GO" id="GO:0003887">
    <property type="term" value="F:DNA-directed DNA polymerase activity"/>
    <property type="evidence" value="ECO:0007669"/>
    <property type="project" value="UniProtKB-KW"/>
</dbReference>
<dbReference type="InterPro" id="IPR019760">
    <property type="entry name" value="DNA-dir_DNA_pol_A_CS"/>
</dbReference>
<dbReference type="SUPFAM" id="SSF56672">
    <property type="entry name" value="DNA/RNA polymerases"/>
    <property type="match status" value="1"/>
</dbReference>
<gene>
    <name evidence="11" type="ORF">ADICYQ_5060</name>
</gene>
<proteinExistence type="inferred from homology"/>
<feature type="domain" description="DNA-directed DNA polymerase family A palm" evidence="10">
    <location>
        <begin position="53"/>
        <end position="260"/>
    </location>
</feature>
<evidence type="ECO:0000256" key="3">
    <source>
        <dbReference type="ARBA" id="ARBA00020311"/>
    </source>
</evidence>
<evidence type="ECO:0000259" key="10">
    <source>
        <dbReference type="SMART" id="SM00482"/>
    </source>
</evidence>
<keyword evidence="6" id="KW-0235">DNA replication</keyword>
<evidence type="ECO:0000256" key="6">
    <source>
        <dbReference type="ARBA" id="ARBA00022705"/>
    </source>
</evidence>
<dbReference type="FunFam" id="1.10.150.20:FF:000002">
    <property type="entry name" value="DNA polymerase I"/>
    <property type="match status" value="1"/>
</dbReference>
<dbReference type="PATRIC" id="fig|641524.5.peg.5016"/>
<evidence type="ECO:0000256" key="1">
    <source>
        <dbReference type="ARBA" id="ARBA00007705"/>
    </source>
</evidence>
<comment type="catalytic activity">
    <reaction evidence="9">
        <text>DNA(n) + a 2'-deoxyribonucleoside 5'-triphosphate = DNA(n+1) + diphosphate</text>
        <dbReference type="Rhea" id="RHEA:22508"/>
        <dbReference type="Rhea" id="RHEA-COMP:17339"/>
        <dbReference type="Rhea" id="RHEA-COMP:17340"/>
        <dbReference type="ChEBI" id="CHEBI:33019"/>
        <dbReference type="ChEBI" id="CHEBI:61560"/>
        <dbReference type="ChEBI" id="CHEBI:173112"/>
        <dbReference type="EC" id="2.7.7.7"/>
    </reaction>
</comment>
<dbReference type="Gene3D" id="1.10.150.20">
    <property type="entry name" value="5' to 3' exonuclease, C-terminal subdomain"/>
    <property type="match status" value="1"/>
</dbReference>
<keyword evidence="7" id="KW-0239">DNA-directed DNA polymerase</keyword>
<evidence type="ECO:0000313" key="12">
    <source>
        <dbReference type="Proteomes" id="UP000014974"/>
    </source>
</evidence>
<accession>S7V6P1</accession>
<evidence type="ECO:0000256" key="2">
    <source>
        <dbReference type="ARBA" id="ARBA00012417"/>
    </source>
</evidence>
<dbReference type="AlphaFoldDB" id="S7V6P1"/>
<dbReference type="EC" id="2.7.7.7" evidence="2"/>
<dbReference type="PROSITE" id="PS00447">
    <property type="entry name" value="DNA_POLYMERASE_A"/>
    <property type="match status" value="1"/>
</dbReference>
<dbReference type="InterPro" id="IPR043502">
    <property type="entry name" value="DNA/RNA_pol_sf"/>
</dbReference>